<dbReference type="OrthoDB" id="10483053at2759"/>
<dbReference type="InParanoid" id="A0A0C3DBS3"/>
<dbReference type="HOGENOM" id="CLU_2251644_0_0_1"/>
<organism evidence="1 2">
    <name type="scientific">Scleroderma citrinum Foug A</name>
    <dbReference type="NCBI Taxonomy" id="1036808"/>
    <lineage>
        <taxon>Eukaryota</taxon>
        <taxon>Fungi</taxon>
        <taxon>Dikarya</taxon>
        <taxon>Basidiomycota</taxon>
        <taxon>Agaricomycotina</taxon>
        <taxon>Agaricomycetes</taxon>
        <taxon>Agaricomycetidae</taxon>
        <taxon>Boletales</taxon>
        <taxon>Sclerodermatineae</taxon>
        <taxon>Sclerodermataceae</taxon>
        <taxon>Scleroderma</taxon>
    </lineage>
</organism>
<accession>A0A0C3DBS3</accession>
<keyword evidence="2" id="KW-1185">Reference proteome</keyword>
<sequence length="104" mass="11721">MSSVQESTSHPQHSWLQLILDNKRCPPLFKYVDSSMVSIYSHSIPDDVQAVLSVQYPKGSPRFMGFDSNGDLRVAAQAPHELIQMVLWATPMWPLPPLIPSVFK</sequence>
<dbReference type="Proteomes" id="UP000053989">
    <property type="component" value="Unassembled WGS sequence"/>
</dbReference>
<evidence type="ECO:0000313" key="1">
    <source>
        <dbReference type="EMBL" id="KIM53859.1"/>
    </source>
</evidence>
<reference evidence="1 2" key="1">
    <citation type="submission" date="2014-04" db="EMBL/GenBank/DDBJ databases">
        <authorList>
            <consortium name="DOE Joint Genome Institute"/>
            <person name="Kuo A."/>
            <person name="Kohler A."/>
            <person name="Nagy L.G."/>
            <person name="Floudas D."/>
            <person name="Copeland A."/>
            <person name="Barry K.W."/>
            <person name="Cichocki N."/>
            <person name="Veneault-Fourrey C."/>
            <person name="LaButti K."/>
            <person name="Lindquist E.A."/>
            <person name="Lipzen A."/>
            <person name="Lundell T."/>
            <person name="Morin E."/>
            <person name="Murat C."/>
            <person name="Sun H."/>
            <person name="Tunlid A."/>
            <person name="Henrissat B."/>
            <person name="Grigoriev I.V."/>
            <person name="Hibbett D.S."/>
            <person name="Martin F."/>
            <person name="Nordberg H.P."/>
            <person name="Cantor M.N."/>
            <person name="Hua S.X."/>
        </authorList>
    </citation>
    <scope>NUCLEOTIDE SEQUENCE [LARGE SCALE GENOMIC DNA]</scope>
    <source>
        <strain evidence="1 2">Foug A</strain>
    </source>
</reference>
<proteinExistence type="predicted"/>
<gene>
    <name evidence="1" type="ORF">SCLCIDRAFT_31530</name>
</gene>
<evidence type="ECO:0000313" key="2">
    <source>
        <dbReference type="Proteomes" id="UP000053989"/>
    </source>
</evidence>
<protein>
    <submittedName>
        <fullName evidence="1">Uncharacterized protein</fullName>
    </submittedName>
</protein>
<dbReference type="AlphaFoldDB" id="A0A0C3DBS3"/>
<name>A0A0C3DBS3_9AGAM</name>
<dbReference type="EMBL" id="KN822168">
    <property type="protein sequence ID" value="KIM53859.1"/>
    <property type="molecule type" value="Genomic_DNA"/>
</dbReference>
<reference evidence="2" key="2">
    <citation type="submission" date="2015-01" db="EMBL/GenBank/DDBJ databases">
        <title>Evolutionary Origins and Diversification of the Mycorrhizal Mutualists.</title>
        <authorList>
            <consortium name="DOE Joint Genome Institute"/>
            <consortium name="Mycorrhizal Genomics Consortium"/>
            <person name="Kohler A."/>
            <person name="Kuo A."/>
            <person name="Nagy L.G."/>
            <person name="Floudas D."/>
            <person name="Copeland A."/>
            <person name="Barry K.W."/>
            <person name="Cichocki N."/>
            <person name="Veneault-Fourrey C."/>
            <person name="LaButti K."/>
            <person name="Lindquist E.A."/>
            <person name="Lipzen A."/>
            <person name="Lundell T."/>
            <person name="Morin E."/>
            <person name="Murat C."/>
            <person name="Riley R."/>
            <person name="Ohm R."/>
            <person name="Sun H."/>
            <person name="Tunlid A."/>
            <person name="Henrissat B."/>
            <person name="Grigoriev I.V."/>
            <person name="Hibbett D.S."/>
            <person name="Martin F."/>
        </authorList>
    </citation>
    <scope>NUCLEOTIDE SEQUENCE [LARGE SCALE GENOMIC DNA]</scope>
    <source>
        <strain evidence="2">Foug A</strain>
    </source>
</reference>